<dbReference type="Proteomes" id="UP000465240">
    <property type="component" value="Unassembled WGS sequence"/>
</dbReference>
<dbReference type="InterPro" id="IPR045851">
    <property type="entry name" value="AMP-bd_C_sf"/>
</dbReference>
<dbReference type="Gene3D" id="3.40.50.12780">
    <property type="entry name" value="N-terminal domain of ligase-like"/>
    <property type="match status" value="1"/>
</dbReference>
<sequence>MAAVLEALTSIDASRPGRYRPPGRCIDRIRGLHLRRAGTVLPMNARSLPAVLRTWARIQPNDPAFTYIDYDRDWEGVPTTLTWAQLYRRSLNVAQELTRVGSTGDRAVILAPQGLDYIVAFLGAMQAGRIAVPLSVPQGGASDERVDSVLRDASPVAVLTTSPVVDDVARRVAAQDGAAAASSIIEIDRLDLDSRNRSGAGDDHPDTAYLQYTSGSTREPAGVVITHDNLRINFEQLMAGYFAADDGGVPPPGVTIVSWLPFYHDMGLVGGICTPILAGFSAVVTSPVAFLQRPARWMHMLADNSRAFSAAPNFAYEVAARKVSDEDMAGHDLGDVHTILSGSERVQPAALKRFTDRFARFNLQHKVVRPSYGLAEATVFVATGSPSEPPELVNFDSGKLAAGQAVRCPAGSGTPLVSYLIPEAPEVRIVDPDTCAECPEGTVGEIWVHGPNVATGYWQRPEESENTFGARVFKPADGTPEGPWLRTGDSGFISEGKMFIIARIKDLLIVYGRNHSPDDIEATIQEITRGRCAAIAVPGDRSTEKLVAIIELRKRGESDQEAMDRLGEIKREVNSALSHSHGLSAADLVLVPPGSIPITTSGKVRRAACVEQYRQDKFARLDV</sequence>
<keyword evidence="2 4" id="KW-0436">Ligase</keyword>
<evidence type="ECO:0000256" key="2">
    <source>
        <dbReference type="ARBA" id="ARBA00022598"/>
    </source>
</evidence>
<dbReference type="Pfam" id="PF00501">
    <property type="entry name" value="AMP-binding"/>
    <property type="match status" value="1"/>
</dbReference>
<dbReference type="InterPro" id="IPR040097">
    <property type="entry name" value="FAAL/FAAC"/>
</dbReference>
<dbReference type="CDD" id="cd05931">
    <property type="entry name" value="FAAL"/>
    <property type="match status" value="1"/>
</dbReference>
<organism evidence="4 5">
    <name type="scientific">Mycobacterium paragordonae</name>
    <dbReference type="NCBI Taxonomy" id="1389713"/>
    <lineage>
        <taxon>Bacteria</taxon>
        <taxon>Bacillati</taxon>
        <taxon>Actinomycetota</taxon>
        <taxon>Actinomycetes</taxon>
        <taxon>Mycobacteriales</taxon>
        <taxon>Mycobacteriaceae</taxon>
        <taxon>Mycobacterium</taxon>
    </lineage>
</organism>
<dbReference type="GO" id="GO:0016874">
    <property type="term" value="F:ligase activity"/>
    <property type="evidence" value="ECO:0007669"/>
    <property type="project" value="UniProtKB-KW"/>
</dbReference>
<dbReference type="NCBIfam" id="NF004509">
    <property type="entry name" value="PRK05850.1"/>
    <property type="match status" value="1"/>
</dbReference>
<dbReference type="PANTHER" id="PTHR22754:SF32">
    <property type="entry name" value="DISCO-INTERACTING PROTEIN 2"/>
    <property type="match status" value="1"/>
</dbReference>
<evidence type="ECO:0000259" key="3">
    <source>
        <dbReference type="Pfam" id="PF00501"/>
    </source>
</evidence>
<evidence type="ECO:0000256" key="1">
    <source>
        <dbReference type="ARBA" id="ARBA00006432"/>
    </source>
</evidence>
<dbReference type="InterPro" id="IPR042099">
    <property type="entry name" value="ANL_N_sf"/>
</dbReference>
<reference evidence="4 5" key="1">
    <citation type="journal article" date="2019" name="Emerg. Microbes Infect.">
        <title>Comprehensive subspecies identification of 175 nontuberculous mycobacteria species based on 7547 genomic profiles.</title>
        <authorList>
            <person name="Matsumoto Y."/>
            <person name="Kinjo T."/>
            <person name="Motooka D."/>
            <person name="Nabeya D."/>
            <person name="Jung N."/>
            <person name="Uechi K."/>
            <person name="Horii T."/>
            <person name="Iida T."/>
            <person name="Fujita J."/>
            <person name="Nakamura S."/>
        </authorList>
    </citation>
    <scope>NUCLEOTIDE SEQUENCE [LARGE SCALE GENOMIC DNA]</scope>
    <source>
        <strain evidence="4 5">JCM 18565</strain>
    </source>
</reference>
<keyword evidence="5" id="KW-1185">Reference proteome</keyword>
<comment type="similarity">
    <text evidence="1">Belongs to the ATP-dependent AMP-binding enzyme family.</text>
</comment>
<evidence type="ECO:0000313" key="5">
    <source>
        <dbReference type="Proteomes" id="UP000465240"/>
    </source>
</evidence>
<dbReference type="SUPFAM" id="SSF56801">
    <property type="entry name" value="Acetyl-CoA synthetase-like"/>
    <property type="match status" value="1"/>
</dbReference>
<accession>A0ABQ1C207</accession>
<feature type="domain" description="AMP-dependent synthetase/ligase" evidence="3">
    <location>
        <begin position="53"/>
        <end position="458"/>
    </location>
</feature>
<dbReference type="PANTHER" id="PTHR22754">
    <property type="entry name" value="DISCO-INTERACTING PROTEIN 2 DIP2 -RELATED"/>
    <property type="match status" value="1"/>
</dbReference>
<gene>
    <name evidence="4" type="primary">fadD28</name>
    <name evidence="4" type="ORF">MPRG_15400</name>
</gene>
<name>A0ABQ1C207_9MYCO</name>
<proteinExistence type="inferred from homology"/>
<comment type="caution">
    <text evidence="4">The sequence shown here is derived from an EMBL/GenBank/DDBJ whole genome shotgun (WGS) entry which is preliminary data.</text>
</comment>
<evidence type="ECO:0000313" key="4">
    <source>
        <dbReference type="EMBL" id="GFG78264.1"/>
    </source>
</evidence>
<dbReference type="InterPro" id="IPR000873">
    <property type="entry name" value="AMP-dep_synth/lig_dom"/>
</dbReference>
<dbReference type="Gene3D" id="3.30.300.30">
    <property type="match status" value="1"/>
</dbReference>
<protein>
    <submittedName>
        <fullName evidence="4">Long-chain-fatty-acid--AMP ligase FadD28</fullName>
    </submittedName>
</protein>
<dbReference type="EMBL" id="BLKX01000001">
    <property type="protein sequence ID" value="GFG78264.1"/>
    <property type="molecule type" value="Genomic_DNA"/>
</dbReference>